<dbReference type="PRINTS" id="PR00838">
    <property type="entry name" value="V5ALLERGEN"/>
</dbReference>
<dbReference type="PANTHER" id="PTHR10334">
    <property type="entry name" value="CYSTEINE-RICH SECRETORY PROTEIN-RELATED"/>
    <property type="match status" value="1"/>
</dbReference>
<evidence type="ECO:0000313" key="2">
    <source>
        <dbReference type="Proteomes" id="UP000036681"/>
    </source>
</evidence>
<dbReference type="Gene3D" id="3.40.33.10">
    <property type="entry name" value="CAP"/>
    <property type="match status" value="1"/>
</dbReference>
<feature type="domain" description="SCP" evidence="1">
    <location>
        <begin position="264"/>
        <end position="417"/>
    </location>
</feature>
<dbReference type="PRINTS" id="PR00837">
    <property type="entry name" value="V5TPXLIKE"/>
</dbReference>
<dbReference type="PROSITE" id="PS01009">
    <property type="entry name" value="CRISP_1"/>
    <property type="match status" value="1"/>
</dbReference>
<protein>
    <submittedName>
        <fullName evidence="3">SCP domain-containing protein</fullName>
    </submittedName>
</protein>
<dbReference type="SUPFAM" id="SSF55797">
    <property type="entry name" value="PR-1-like"/>
    <property type="match status" value="1"/>
</dbReference>
<dbReference type="InterPro" id="IPR001283">
    <property type="entry name" value="CRISP-related"/>
</dbReference>
<dbReference type="PROSITE" id="PS51257">
    <property type="entry name" value="PROKAR_LIPOPROTEIN"/>
    <property type="match status" value="1"/>
</dbReference>
<dbReference type="Proteomes" id="UP000036681">
    <property type="component" value="Unplaced"/>
</dbReference>
<dbReference type="WBParaSite" id="ALUE_0000730601-mRNA-1">
    <property type="protein sequence ID" value="ALUE_0000730601-mRNA-1"/>
    <property type="gene ID" value="ALUE_0000730601"/>
</dbReference>
<organism evidence="2 3">
    <name type="scientific">Ascaris lumbricoides</name>
    <name type="common">Giant roundworm</name>
    <dbReference type="NCBI Taxonomy" id="6252"/>
    <lineage>
        <taxon>Eukaryota</taxon>
        <taxon>Metazoa</taxon>
        <taxon>Ecdysozoa</taxon>
        <taxon>Nematoda</taxon>
        <taxon>Chromadorea</taxon>
        <taxon>Rhabditida</taxon>
        <taxon>Spirurina</taxon>
        <taxon>Ascaridomorpha</taxon>
        <taxon>Ascaridoidea</taxon>
        <taxon>Ascarididae</taxon>
        <taxon>Ascaris</taxon>
    </lineage>
</organism>
<dbReference type="SMART" id="SM00198">
    <property type="entry name" value="SCP"/>
    <property type="match status" value="1"/>
</dbReference>
<dbReference type="CDD" id="cd05382">
    <property type="entry name" value="CAP_GAPR1-like"/>
    <property type="match status" value="1"/>
</dbReference>
<proteinExistence type="predicted"/>
<dbReference type="InterPro" id="IPR002413">
    <property type="entry name" value="V5_allergen-like"/>
</dbReference>
<dbReference type="InterPro" id="IPR018244">
    <property type="entry name" value="Allrgn_V5/Tpx1_CS"/>
</dbReference>
<dbReference type="Pfam" id="PF00188">
    <property type="entry name" value="CAP"/>
    <property type="match status" value="1"/>
</dbReference>
<dbReference type="GO" id="GO:0005576">
    <property type="term" value="C:extracellular region"/>
    <property type="evidence" value="ECO:0007669"/>
    <property type="project" value="InterPro"/>
</dbReference>
<keyword evidence="2" id="KW-1185">Reference proteome</keyword>
<dbReference type="InterPro" id="IPR034113">
    <property type="entry name" value="SCP_GAPR1-like"/>
</dbReference>
<dbReference type="InterPro" id="IPR014044">
    <property type="entry name" value="CAP_dom"/>
</dbReference>
<reference evidence="3" key="1">
    <citation type="submission" date="2016-05" db="UniProtKB">
        <authorList>
            <consortium name="WormBaseParasite"/>
        </authorList>
    </citation>
    <scope>IDENTIFICATION</scope>
</reference>
<dbReference type="AlphaFoldDB" id="A0A0M3HW49"/>
<dbReference type="InterPro" id="IPR035940">
    <property type="entry name" value="CAP_sf"/>
</dbReference>
<accession>A0A0M3HW49</accession>
<sequence length="430" mass="48515">MERYINVSLIGICSKRARRMLSFPVLLFVAFSCNKLVNGNVSLLVKHSRAEIPFDFRFCVCDDESTSPESDSRCACSRSEDAELVQKSIPHALYSSSCIHSPNRGKCLVGTIISSPKQKALYMKLSIDNAILTSPPYQRIPLSRFKSSARLTCAKEPCSESCLPCKSGFIEISYVVISKAGSSEAKALFEAADFRKLHESPILQKPPSEIRKFDGSQIKAYKKLFSDLPQQKISSFTTIDKIKDYLLAKAAQIAVAPSTFNAKSYRQYLLKYHNIYRSRHGAPPLTNSDQLQHSAQQWAQQLANSASCLKHDPVKRYGESLFFYAAKEFPDEATLAEATVQSFYIEAPSYDYHAFKPFDYYKTGHFTQLVWKSTKNLGIGVAIRRFDGHRTNSCQPNFDSNLFYVVVKYDPPGNIQSSEYYLENVSPARY</sequence>
<evidence type="ECO:0000259" key="1">
    <source>
        <dbReference type="SMART" id="SM00198"/>
    </source>
</evidence>
<evidence type="ECO:0000313" key="3">
    <source>
        <dbReference type="WBParaSite" id="ALUE_0000730601-mRNA-1"/>
    </source>
</evidence>
<name>A0A0M3HW49_ASCLU</name>